<dbReference type="Proteomes" id="UP000887540">
    <property type="component" value="Unplaced"/>
</dbReference>
<accession>A0A914DWD0</accession>
<dbReference type="PANTHER" id="PTHR43441:SF2">
    <property type="entry name" value="FAMILY ACETYLTRANSFERASE, PUTATIVE (AFU_ORTHOLOGUE AFUA_7G00850)-RELATED"/>
    <property type="match status" value="1"/>
</dbReference>
<evidence type="ECO:0000313" key="3">
    <source>
        <dbReference type="WBParaSite" id="ACRNAN_scaffold4243.g21748.t2"/>
    </source>
</evidence>
<dbReference type="PANTHER" id="PTHR43441">
    <property type="entry name" value="RIBOSOMAL-PROTEIN-SERINE ACETYLTRANSFERASE"/>
    <property type="match status" value="1"/>
</dbReference>
<dbReference type="SUPFAM" id="SSF55729">
    <property type="entry name" value="Acyl-CoA N-acyltransferases (Nat)"/>
    <property type="match status" value="2"/>
</dbReference>
<name>A0A914DWD0_9BILA</name>
<dbReference type="GO" id="GO:1990189">
    <property type="term" value="F:protein N-terminal-serine acetyltransferase activity"/>
    <property type="evidence" value="ECO:0007669"/>
    <property type="project" value="TreeGrafter"/>
</dbReference>
<dbReference type="Gene3D" id="3.40.630.30">
    <property type="match status" value="2"/>
</dbReference>
<dbReference type="WBParaSite" id="ACRNAN_scaffold4243.g21748.t2">
    <property type="protein sequence ID" value="ACRNAN_scaffold4243.g21748.t2"/>
    <property type="gene ID" value="ACRNAN_scaffold4243.g21748"/>
</dbReference>
<keyword evidence="2" id="KW-1185">Reference proteome</keyword>
<reference evidence="3" key="1">
    <citation type="submission" date="2022-11" db="UniProtKB">
        <authorList>
            <consortium name="WormBaseParasite"/>
        </authorList>
    </citation>
    <scope>IDENTIFICATION</scope>
</reference>
<protein>
    <submittedName>
        <fullName evidence="3">N-acetyltransferase domain-containing protein</fullName>
    </submittedName>
</protein>
<evidence type="ECO:0000313" key="2">
    <source>
        <dbReference type="Proteomes" id="UP000887540"/>
    </source>
</evidence>
<dbReference type="InterPro" id="IPR000182">
    <property type="entry name" value="GNAT_dom"/>
</dbReference>
<feature type="domain" description="N-acetyltransferase" evidence="1">
    <location>
        <begin position="24"/>
        <end position="161"/>
    </location>
</feature>
<dbReference type="Pfam" id="PF13302">
    <property type="entry name" value="Acetyltransf_3"/>
    <property type="match status" value="2"/>
</dbReference>
<dbReference type="AlphaFoldDB" id="A0A914DWD0"/>
<sequence length="480" mass="56219">MIDLIDWTPRLYPSLTILEGRFVRLEPLNKTKHAEGVCQMCLSEDAHERFRYFGSYPPKSEEEELAWLKKAEKKKLIYVIIDKIREDVVGTIEFYNPVLENGTIEIFVYFSKMIAKKSGATEALYLIGSFIFDELKYRRLEWCTDNRNEASKNAATRFGFVYETLHPQNRINKKEIIDIACFSIIDKDWSIIKKSCEKWLENQNFDENGNQKERLSEIRRKIEISSNFFIQAIDPPPPVLSSQESDINAKAFDLVNWTDRNLPSHTIMEGKYVRLEPLSIEKHGDALFEIVSQEKQRLDYLPECPPKDRDQFQQWLIMAESSQDPLYFTIIDKATGKVAGRQALSRIRPNHGVIEMGHVLWSSLIARKPAATEACYLLAKHVFDNFSYHRFEWKCDTRNQASKNSALRFGFEYEGSFRQFRVRKGQNSSVFWFAMLSKNWPVIKQAFEEWLALENFDENGQQKRKLADVRKEIQSKNLKN</sequence>
<dbReference type="InterPro" id="IPR051908">
    <property type="entry name" value="Ribosomal_N-acetyltransferase"/>
</dbReference>
<feature type="domain" description="N-acetyltransferase" evidence="1">
    <location>
        <begin position="274"/>
        <end position="412"/>
    </location>
</feature>
<evidence type="ECO:0000259" key="1">
    <source>
        <dbReference type="Pfam" id="PF13302"/>
    </source>
</evidence>
<dbReference type="GO" id="GO:0008999">
    <property type="term" value="F:protein-N-terminal-alanine acetyltransferase activity"/>
    <property type="evidence" value="ECO:0007669"/>
    <property type="project" value="TreeGrafter"/>
</dbReference>
<dbReference type="FunFam" id="3.40.630.30:FF:000047">
    <property type="entry name" value="Acetyltransferase, GNAT family"/>
    <property type="match status" value="1"/>
</dbReference>
<proteinExistence type="predicted"/>
<dbReference type="InterPro" id="IPR016181">
    <property type="entry name" value="Acyl_CoA_acyltransferase"/>
</dbReference>
<organism evidence="2 3">
    <name type="scientific">Acrobeloides nanus</name>
    <dbReference type="NCBI Taxonomy" id="290746"/>
    <lineage>
        <taxon>Eukaryota</taxon>
        <taxon>Metazoa</taxon>
        <taxon>Ecdysozoa</taxon>
        <taxon>Nematoda</taxon>
        <taxon>Chromadorea</taxon>
        <taxon>Rhabditida</taxon>
        <taxon>Tylenchina</taxon>
        <taxon>Cephalobomorpha</taxon>
        <taxon>Cephaloboidea</taxon>
        <taxon>Cephalobidae</taxon>
        <taxon>Acrobeloides</taxon>
    </lineage>
</organism>